<name>A0A0D8HD90_9ACTN</name>
<keyword evidence="2" id="KW-1185">Reference proteome</keyword>
<organism evidence="1 2">
    <name type="scientific">Acidithrix ferrooxidans</name>
    <dbReference type="NCBI Taxonomy" id="1280514"/>
    <lineage>
        <taxon>Bacteria</taxon>
        <taxon>Bacillati</taxon>
        <taxon>Actinomycetota</taxon>
        <taxon>Acidimicrobiia</taxon>
        <taxon>Acidimicrobiales</taxon>
        <taxon>Acidimicrobiaceae</taxon>
        <taxon>Acidithrix</taxon>
    </lineage>
</organism>
<evidence type="ECO:0000313" key="2">
    <source>
        <dbReference type="Proteomes" id="UP000032360"/>
    </source>
</evidence>
<dbReference type="EMBL" id="JXYS01000114">
    <property type="protein sequence ID" value="KJF15883.1"/>
    <property type="molecule type" value="Genomic_DNA"/>
</dbReference>
<protein>
    <submittedName>
        <fullName evidence="1">Uncharacterized protein</fullName>
    </submittedName>
</protein>
<proteinExistence type="predicted"/>
<reference evidence="1 2" key="1">
    <citation type="submission" date="2015-01" db="EMBL/GenBank/DDBJ databases">
        <title>Draft genome of the acidophilic iron oxidizer Acidithrix ferrooxidans strain Py-F3.</title>
        <authorList>
            <person name="Poehlein A."/>
            <person name="Eisen S."/>
            <person name="Schloemann M."/>
            <person name="Johnson B.D."/>
            <person name="Daniel R."/>
            <person name="Muehling M."/>
        </authorList>
    </citation>
    <scope>NUCLEOTIDE SEQUENCE [LARGE SCALE GENOMIC DNA]</scope>
    <source>
        <strain evidence="1 2">Py-F3</strain>
    </source>
</reference>
<dbReference type="AlphaFoldDB" id="A0A0D8HD90"/>
<gene>
    <name evidence="1" type="ORF">AXFE_32870</name>
</gene>
<accession>A0A0D8HD90</accession>
<dbReference type="Proteomes" id="UP000032360">
    <property type="component" value="Unassembled WGS sequence"/>
</dbReference>
<sequence length="81" mass="9240">MCKRVCLVTFITQSAPRVNDVGSRITVWLVSVKMLALMVNLERETRHRLGPGKSTDSSKPTSCRQRDRIQLYRSYQKEVGG</sequence>
<comment type="caution">
    <text evidence="1">The sequence shown here is derived from an EMBL/GenBank/DDBJ whole genome shotgun (WGS) entry which is preliminary data.</text>
</comment>
<evidence type="ECO:0000313" key="1">
    <source>
        <dbReference type="EMBL" id="KJF15883.1"/>
    </source>
</evidence>